<dbReference type="AlphaFoldDB" id="A0AAV3J2E3"/>
<evidence type="ECO:0000313" key="2">
    <source>
        <dbReference type="EMBL" id="EOU20207.1"/>
    </source>
</evidence>
<name>A0AAV3J2E3_ENTAV</name>
<protein>
    <submittedName>
        <fullName evidence="2">Uncharacterized protein</fullName>
    </submittedName>
</protein>
<accession>A0AAV3J2E3</accession>
<dbReference type="Proteomes" id="UP000014104">
    <property type="component" value="Unassembled WGS sequence"/>
</dbReference>
<comment type="caution">
    <text evidence="2">The sequence shown here is derived from an EMBL/GenBank/DDBJ whole genome shotgun (WGS) entry which is preliminary data.</text>
</comment>
<dbReference type="EMBL" id="AHYV01000032">
    <property type="protein sequence ID" value="EOT42354.1"/>
    <property type="molecule type" value="Genomic_DNA"/>
</dbReference>
<proteinExistence type="predicted"/>
<gene>
    <name evidence="2" type="ORF">I570_02654</name>
    <name evidence="1" type="ORF">OMU_03277</name>
</gene>
<evidence type="ECO:0000313" key="3">
    <source>
        <dbReference type="Proteomes" id="UP000014104"/>
    </source>
</evidence>
<dbReference type="Proteomes" id="UP000014107">
    <property type="component" value="Unassembled WGS sequence"/>
</dbReference>
<keyword evidence="3" id="KW-1185">Reference proteome</keyword>
<reference evidence="1 3" key="1">
    <citation type="submission" date="2013-03" db="EMBL/GenBank/DDBJ databases">
        <title>The Genome Sequence of Enterococcus avium ATCC_14025 (Illumina only assembly).</title>
        <authorList>
            <consortium name="The Broad Institute Genomics Platform"/>
            <consortium name="The Broad Institute Genome Sequencing Center for Infectious Disease"/>
            <person name="Earl A."/>
            <person name="Russ C."/>
            <person name="Gilmore M."/>
            <person name="Surin D."/>
            <person name="Walker B."/>
            <person name="Young S."/>
            <person name="Zeng Q."/>
            <person name="Gargeya S."/>
            <person name="Fitzgerald M."/>
            <person name="Haas B."/>
            <person name="Abouelleil A."/>
            <person name="Allen A.W."/>
            <person name="Alvarado L."/>
            <person name="Arachchi H.M."/>
            <person name="Berlin A.M."/>
            <person name="Chapman S.B."/>
            <person name="Gainer-Dewar J."/>
            <person name="Goldberg J."/>
            <person name="Griggs A."/>
            <person name="Gujja S."/>
            <person name="Hansen M."/>
            <person name="Howarth C."/>
            <person name="Imamovic A."/>
            <person name="Ireland A."/>
            <person name="Larimer J."/>
            <person name="McCowan C."/>
            <person name="Murphy C."/>
            <person name="Pearson M."/>
            <person name="Poon T.W."/>
            <person name="Priest M."/>
            <person name="Roberts A."/>
            <person name="Saif S."/>
            <person name="Shea T."/>
            <person name="Sisk P."/>
            <person name="Sykes S."/>
            <person name="Wortman J."/>
            <person name="Nusbaum C."/>
            <person name="Birren B."/>
        </authorList>
    </citation>
    <scope>NUCLEOTIDE SEQUENCE [LARGE SCALE GENOMIC DNA]</scope>
    <source>
        <strain evidence="1 3">ATCC 14025</strain>
    </source>
</reference>
<reference evidence="2 4" key="2">
    <citation type="submission" date="2013-03" db="EMBL/GenBank/DDBJ databases">
        <title>The Genome Sequence of Enterococcus avium ATCC_14025 (PacBio/Illumina hybrid assembly).</title>
        <authorList>
            <consortium name="The Broad Institute Genomics Platform"/>
            <consortium name="The Broad Institute Genome Sequencing Center for Infectious Disease"/>
            <person name="Earl A."/>
            <person name="Russ C."/>
            <person name="Gilmore M."/>
            <person name="Surin D."/>
            <person name="Walker B."/>
            <person name="Young S."/>
            <person name="Zeng Q."/>
            <person name="Gargeya S."/>
            <person name="Fitzgerald M."/>
            <person name="Haas B."/>
            <person name="Abouelleil A."/>
            <person name="Allen A.W."/>
            <person name="Alvarado L."/>
            <person name="Arachchi H.M."/>
            <person name="Berlin A.M."/>
            <person name="Chapman S.B."/>
            <person name="Gainer-Dewar J."/>
            <person name="Goldberg J."/>
            <person name="Griggs A."/>
            <person name="Gujja S."/>
            <person name="Hansen M."/>
            <person name="Howarth C."/>
            <person name="Imamovic A."/>
            <person name="Ireland A."/>
            <person name="Larimer J."/>
            <person name="McCowan C."/>
            <person name="Murphy C."/>
            <person name="Pearson M."/>
            <person name="Poon T.W."/>
            <person name="Priest M."/>
            <person name="Roberts A."/>
            <person name="Saif S."/>
            <person name="Shea T."/>
            <person name="Sisk P."/>
            <person name="Sykes S."/>
            <person name="Wortman J."/>
            <person name="Nusbaum C."/>
            <person name="Birren B."/>
        </authorList>
    </citation>
    <scope>NUCLEOTIDE SEQUENCE [LARGE SCALE GENOMIC DNA]</scope>
    <source>
        <strain evidence="2 4">ATCC 14025</strain>
    </source>
</reference>
<sequence length="53" mass="6243">MVKEFNYQTLEKLSLSYDLLNMFTKIREYKGKQGLYISNKPEILSKLTDLALI</sequence>
<evidence type="ECO:0000313" key="4">
    <source>
        <dbReference type="Proteomes" id="UP000014107"/>
    </source>
</evidence>
<dbReference type="EMBL" id="ASWL01000004">
    <property type="protein sequence ID" value="EOU20207.1"/>
    <property type="molecule type" value="Genomic_DNA"/>
</dbReference>
<organism evidence="2 4">
    <name type="scientific">Enterococcus avium ATCC 14025</name>
    <dbReference type="NCBI Taxonomy" id="1140002"/>
    <lineage>
        <taxon>Bacteria</taxon>
        <taxon>Bacillati</taxon>
        <taxon>Bacillota</taxon>
        <taxon>Bacilli</taxon>
        <taxon>Lactobacillales</taxon>
        <taxon>Enterococcaceae</taxon>
        <taxon>Enterococcus</taxon>
    </lineage>
</organism>
<evidence type="ECO:0000313" key="1">
    <source>
        <dbReference type="EMBL" id="EOT42354.1"/>
    </source>
</evidence>